<keyword evidence="2" id="KW-1185">Reference proteome</keyword>
<gene>
    <name evidence="1" type="ORF">AVEN_30593_1</name>
</gene>
<evidence type="ECO:0000313" key="1">
    <source>
        <dbReference type="EMBL" id="GBM30775.1"/>
    </source>
</evidence>
<sequence>MAGTNQRQTVDRRVNTSEGHYVRWEISVRDLHLLRSWHFVKNYRTFCKTSPTSWDFKMWFPEVREDGTASLSVSLTRIDSVNVDLEASIWVDIDNLEENLIFPKQSFTKGGMAPGSEMQETVEIVPLPNMRAAIHQNVIVLVTLTISSCHSSE</sequence>
<name>A0A4Y2ES80_ARAVE</name>
<organism evidence="1 2">
    <name type="scientific">Araneus ventricosus</name>
    <name type="common">Orbweaver spider</name>
    <name type="synonym">Epeira ventricosa</name>
    <dbReference type="NCBI Taxonomy" id="182803"/>
    <lineage>
        <taxon>Eukaryota</taxon>
        <taxon>Metazoa</taxon>
        <taxon>Ecdysozoa</taxon>
        <taxon>Arthropoda</taxon>
        <taxon>Chelicerata</taxon>
        <taxon>Arachnida</taxon>
        <taxon>Araneae</taxon>
        <taxon>Araneomorphae</taxon>
        <taxon>Entelegynae</taxon>
        <taxon>Araneoidea</taxon>
        <taxon>Araneidae</taxon>
        <taxon>Araneus</taxon>
    </lineage>
</organism>
<dbReference type="EMBL" id="BGPR01000668">
    <property type="protein sequence ID" value="GBM30775.1"/>
    <property type="molecule type" value="Genomic_DNA"/>
</dbReference>
<evidence type="ECO:0008006" key="3">
    <source>
        <dbReference type="Google" id="ProtNLM"/>
    </source>
</evidence>
<protein>
    <recommendedName>
        <fullName evidence="3">MATH domain-containing protein</fullName>
    </recommendedName>
</protein>
<reference evidence="1 2" key="1">
    <citation type="journal article" date="2019" name="Sci. Rep.">
        <title>Orb-weaving spider Araneus ventricosus genome elucidates the spidroin gene catalogue.</title>
        <authorList>
            <person name="Kono N."/>
            <person name="Nakamura H."/>
            <person name="Ohtoshi R."/>
            <person name="Moran D.A.P."/>
            <person name="Shinohara A."/>
            <person name="Yoshida Y."/>
            <person name="Fujiwara M."/>
            <person name="Mori M."/>
            <person name="Tomita M."/>
            <person name="Arakawa K."/>
        </authorList>
    </citation>
    <scope>NUCLEOTIDE SEQUENCE [LARGE SCALE GENOMIC DNA]</scope>
</reference>
<comment type="caution">
    <text evidence="1">The sequence shown here is derived from an EMBL/GenBank/DDBJ whole genome shotgun (WGS) entry which is preliminary data.</text>
</comment>
<evidence type="ECO:0000313" key="2">
    <source>
        <dbReference type="Proteomes" id="UP000499080"/>
    </source>
</evidence>
<proteinExistence type="predicted"/>
<dbReference type="AlphaFoldDB" id="A0A4Y2ES80"/>
<accession>A0A4Y2ES80</accession>
<dbReference type="Proteomes" id="UP000499080">
    <property type="component" value="Unassembled WGS sequence"/>
</dbReference>